<dbReference type="NCBIfam" id="TIGR04338">
    <property type="entry name" value="HEXXH_Rv0185"/>
    <property type="match status" value="1"/>
</dbReference>
<proteinExistence type="predicted"/>
<accession>A0ABX8CVB7</accession>
<sequence length="170" mass="18660">MAVRDAQRSLVYDAEGLVRGMFERADEFGTRTVELHGSHLTLPVERRFASVESVQSYTERVLALNWVRAQWERAALPVTVRARAGAKAAHYESAGAVLAIPLHAGGSAWALRELVILHELAHHLDPEPTEVAPHGPQFCARYLELVDGVIGPEAALLLRTTMYSCGVRIA</sequence>
<protein>
    <submittedName>
        <fullName evidence="1">TIGR04338 family metallohydrolase</fullName>
    </submittedName>
</protein>
<evidence type="ECO:0000313" key="2">
    <source>
        <dbReference type="Proteomes" id="UP000683310"/>
    </source>
</evidence>
<keyword evidence="2" id="KW-1185">Reference proteome</keyword>
<name>A0ABX8CVB7_9NOCA</name>
<reference evidence="1 2" key="1">
    <citation type="submission" date="2021-04" db="EMBL/GenBank/DDBJ databases">
        <title>Nocardia tengchongensis.</title>
        <authorList>
            <person name="Zhuang k."/>
            <person name="Ran Y."/>
            <person name="Li W."/>
        </authorList>
    </citation>
    <scope>NUCLEOTIDE SEQUENCE [LARGE SCALE GENOMIC DNA]</scope>
    <source>
        <strain evidence="1 2">CFH S0057</strain>
    </source>
</reference>
<organism evidence="1 2">
    <name type="scientific">Nocardia tengchongensis</name>
    <dbReference type="NCBI Taxonomy" id="2055889"/>
    <lineage>
        <taxon>Bacteria</taxon>
        <taxon>Bacillati</taxon>
        <taxon>Actinomycetota</taxon>
        <taxon>Actinomycetes</taxon>
        <taxon>Mycobacteriales</taxon>
        <taxon>Nocardiaceae</taxon>
        <taxon>Nocardia</taxon>
    </lineage>
</organism>
<dbReference type="Proteomes" id="UP000683310">
    <property type="component" value="Chromosome"/>
</dbReference>
<dbReference type="EMBL" id="CP074371">
    <property type="protein sequence ID" value="QVI22455.1"/>
    <property type="molecule type" value="Genomic_DNA"/>
</dbReference>
<dbReference type="InterPro" id="IPR027595">
    <property type="entry name" value="CHP04338"/>
</dbReference>
<evidence type="ECO:0000313" key="1">
    <source>
        <dbReference type="EMBL" id="QVI22455.1"/>
    </source>
</evidence>
<gene>
    <name evidence="1" type="ORF">KHQ06_05155</name>
</gene>